<keyword evidence="1" id="KW-0175">Coiled coil</keyword>
<dbReference type="AlphaFoldDB" id="A0A5J4V6G6"/>
<gene>
    <name evidence="2" type="ORF">EZS28_026798</name>
</gene>
<dbReference type="EMBL" id="SNRW01009650">
    <property type="protein sequence ID" value="KAA6377675.1"/>
    <property type="molecule type" value="Genomic_DNA"/>
</dbReference>
<feature type="coiled-coil region" evidence="1">
    <location>
        <begin position="15"/>
        <end position="42"/>
    </location>
</feature>
<reference evidence="2 3" key="1">
    <citation type="submission" date="2019-03" db="EMBL/GenBank/DDBJ databases">
        <title>Single cell metagenomics reveals metabolic interactions within the superorganism composed of flagellate Streblomastix strix and complex community of Bacteroidetes bacteria on its surface.</title>
        <authorList>
            <person name="Treitli S.C."/>
            <person name="Kolisko M."/>
            <person name="Husnik F."/>
            <person name="Keeling P."/>
            <person name="Hampl V."/>
        </authorList>
    </citation>
    <scope>NUCLEOTIDE SEQUENCE [LARGE SCALE GENOMIC DNA]</scope>
    <source>
        <strain evidence="2">ST1C</strain>
    </source>
</reference>
<accession>A0A5J4V6G6</accession>
<evidence type="ECO:0000313" key="2">
    <source>
        <dbReference type="EMBL" id="KAA6377675.1"/>
    </source>
</evidence>
<name>A0A5J4V6G6_9EUKA</name>
<proteinExistence type="predicted"/>
<sequence>MTRRVSPPRIHNDVIDKLSKENDELKQEFNEKDNTIRGLQTVKSKLENDKLRATALSDIRCTESHSTTLTWEEIQNQVYFLLQKMKEDKETFLLGIEGDSGKQNKTIIKRIAIGIEIDKE</sequence>
<protein>
    <submittedName>
        <fullName evidence="2">Uncharacterized protein</fullName>
    </submittedName>
</protein>
<evidence type="ECO:0000313" key="3">
    <source>
        <dbReference type="Proteomes" id="UP000324800"/>
    </source>
</evidence>
<dbReference type="Proteomes" id="UP000324800">
    <property type="component" value="Unassembled WGS sequence"/>
</dbReference>
<evidence type="ECO:0000256" key="1">
    <source>
        <dbReference type="SAM" id="Coils"/>
    </source>
</evidence>
<comment type="caution">
    <text evidence="2">The sequence shown here is derived from an EMBL/GenBank/DDBJ whole genome shotgun (WGS) entry which is preliminary data.</text>
</comment>
<organism evidence="2 3">
    <name type="scientific">Streblomastix strix</name>
    <dbReference type="NCBI Taxonomy" id="222440"/>
    <lineage>
        <taxon>Eukaryota</taxon>
        <taxon>Metamonada</taxon>
        <taxon>Preaxostyla</taxon>
        <taxon>Oxymonadida</taxon>
        <taxon>Streblomastigidae</taxon>
        <taxon>Streblomastix</taxon>
    </lineage>
</organism>